<evidence type="ECO:0000313" key="3">
    <source>
        <dbReference type="EMBL" id="CAF1613220.1"/>
    </source>
</evidence>
<evidence type="ECO:0000313" key="2">
    <source>
        <dbReference type="EMBL" id="CAF1418015.1"/>
    </source>
</evidence>
<evidence type="ECO:0000313" key="6">
    <source>
        <dbReference type="Proteomes" id="UP000663829"/>
    </source>
</evidence>
<dbReference type="Proteomes" id="UP000663829">
    <property type="component" value="Unassembled WGS sequence"/>
</dbReference>
<evidence type="ECO:0000313" key="5">
    <source>
        <dbReference type="EMBL" id="CAF4497908.1"/>
    </source>
</evidence>
<name>A0A816BXG6_9BILA</name>
<organism evidence="3 6">
    <name type="scientific">Didymodactylos carnosus</name>
    <dbReference type="NCBI Taxonomy" id="1234261"/>
    <lineage>
        <taxon>Eukaryota</taxon>
        <taxon>Metazoa</taxon>
        <taxon>Spiralia</taxon>
        <taxon>Gnathifera</taxon>
        <taxon>Rotifera</taxon>
        <taxon>Eurotatoria</taxon>
        <taxon>Bdelloidea</taxon>
        <taxon>Philodinida</taxon>
        <taxon>Philodinidae</taxon>
        <taxon>Didymodactylos</taxon>
    </lineage>
</organism>
<proteinExistence type="predicted"/>
<feature type="compositionally biased region" description="Polar residues" evidence="1">
    <location>
        <begin position="106"/>
        <end position="115"/>
    </location>
</feature>
<dbReference type="Proteomes" id="UP000682733">
    <property type="component" value="Unassembled WGS sequence"/>
</dbReference>
<keyword evidence="6" id="KW-1185">Reference proteome</keyword>
<reference evidence="3" key="1">
    <citation type="submission" date="2021-02" db="EMBL/GenBank/DDBJ databases">
        <authorList>
            <person name="Nowell W R."/>
        </authorList>
    </citation>
    <scope>NUCLEOTIDE SEQUENCE</scope>
</reference>
<dbReference type="EMBL" id="CAJOBA010049071">
    <property type="protein sequence ID" value="CAF4219754.1"/>
    <property type="molecule type" value="Genomic_DNA"/>
</dbReference>
<dbReference type="EMBL" id="CAJOBC010105497">
    <property type="protein sequence ID" value="CAF4497908.1"/>
    <property type="molecule type" value="Genomic_DNA"/>
</dbReference>
<protein>
    <submittedName>
        <fullName evidence="3">Uncharacterized protein</fullName>
    </submittedName>
</protein>
<dbReference type="EMBL" id="CAJNOK010027315">
    <property type="protein sequence ID" value="CAF1418015.1"/>
    <property type="molecule type" value="Genomic_DNA"/>
</dbReference>
<gene>
    <name evidence="3" type="ORF">GPM918_LOCUS43239</name>
    <name evidence="2" type="ORF">OVA965_LOCUS33600</name>
    <name evidence="5" type="ORF">SRO942_LOCUS44680</name>
    <name evidence="4" type="ORF">TMI583_LOCUS34492</name>
</gene>
<dbReference type="Proteomes" id="UP000677228">
    <property type="component" value="Unassembled WGS sequence"/>
</dbReference>
<evidence type="ECO:0000313" key="4">
    <source>
        <dbReference type="EMBL" id="CAF4219754.1"/>
    </source>
</evidence>
<sequence length="161" mass="18442">MRLQRRGKKIEPKQITPYDLIGLNSIATFKEKIEWNVRLNVSLDELPNSYIIYDYSYDHDTITEELRELAIQYSNEQIIVGAISGKESTSLALAAMGPGNILKLDTPQNQPVNKNPSDDEDDDGVKPLSWHLDRCSGDWRAENTKGLRRNNEWRKVILAEN</sequence>
<accession>A0A816BXG6</accession>
<dbReference type="AlphaFoldDB" id="A0A816BXG6"/>
<evidence type="ECO:0000256" key="1">
    <source>
        <dbReference type="SAM" id="MobiDB-lite"/>
    </source>
</evidence>
<comment type="caution">
    <text evidence="3">The sequence shown here is derived from an EMBL/GenBank/DDBJ whole genome shotgun (WGS) entry which is preliminary data.</text>
</comment>
<dbReference type="EMBL" id="CAJNOQ010038647">
    <property type="protein sequence ID" value="CAF1613220.1"/>
    <property type="molecule type" value="Genomic_DNA"/>
</dbReference>
<dbReference type="Proteomes" id="UP000681722">
    <property type="component" value="Unassembled WGS sequence"/>
</dbReference>
<feature type="region of interest" description="Disordered" evidence="1">
    <location>
        <begin position="102"/>
        <end position="127"/>
    </location>
</feature>